<proteinExistence type="predicted"/>
<sequence>MFPIPSTTPQNLQLTVQTITQPPVSCKMTSNSTLEWFHSKPDKNAQNFLKEVDHYIILSNLKTKAAKTYKPHSPIDGQQSLSQRKQASTINEEELGMQVVVAGVPTWAHLQFHAWLQQLVNKAGMSETAGLVYQVRENLPMVIKELTTPGLTDWVKFLDEIKALNMNKLREKAEAGRKKREVEKVQNAQLARLEGTCPVPEASQLVIQEKIWHSIAAQELGNFNRGLAMQIDLMFEDEYAQQWEQGKGQGLSV</sequence>
<organism evidence="1 2">
    <name type="scientific">Suillus subaureus</name>
    <dbReference type="NCBI Taxonomy" id="48587"/>
    <lineage>
        <taxon>Eukaryota</taxon>
        <taxon>Fungi</taxon>
        <taxon>Dikarya</taxon>
        <taxon>Basidiomycota</taxon>
        <taxon>Agaricomycotina</taxon>
        <taxon>Agaricomycetes</taxon>
        <taxon>Agaricomycetidae</taxon>
        <taxon>Boletales</taxon>
        <taxon>Suillineae</taxon>
        <taxon>Suillaceae</taxon>
        <taxon>Suillus</taxon>
    </lineage>
</organism>
<gene>
    <name evidence="1" type="ORF">BJ212DRAFT_1302034</name>
</gene>
<evidence type="ECO:0000313" key="1">
    <source>
        <dbReference type="EMBL" id="KAG1811119.1"/>
    </source>
</evidence>
<dbReference type="GeneID" id="64627227"/>
<dbReference type="AlphaFoldDB" id="A0A9P7E4Y7"/>
<accession>A0A9P7E4Y7</accession>
<dbReference type="Proteomes" id="UP000807769">
    <property type="component" value="Unassembled WGS sequence"/>
</dbReference>
<comment type="caution">
    <text evidence="1">The sequence shown here is derived from an EMBL/GenBank/DDBJ whole genome shotgun (WGS) entry which is preliminary data.</text>
</comment>
<dbReference type="RefSeq" id="XP_041189779.1">
    <property type="nucleotide sequence ID" value="XM_041333210.1"/>
</dbReference>
<evidence type="ECO:0000313" key="2">
    <source>
        <dbReference type="Proteomes" id="UP000807769"/>
    </source>
</evidence>
<dbReference type="EMBL" id="JABBWG010000030">
    <property type="protein sequence ID" value="KAG1811119.1"/>
    <property type="molecule type" value="Genomic_DNA"/>
</dbReference>
<protein>
    <submittedName>
        <fullName evidence="1">Uncharacterized protein</fullName>
    </submittedName>
</protein>
<dbReference type="OrthoDB" id="3260975at2759"/>
<reference evidence="1" key="1">
    <citation type="journal article" date="2020" name="New Phytol.">
        <title>Comparative genomics reveals dynamic genome evolution in host specialist ectomycorrhizal fungi.</title>
        <authorList>
            <person name="Lofgren L.A."/>
            <person name="Nguyen N.H."/>
            <person name="Vilgalys R."/>
            <person name="Ruytinx J."/>
            <person name="Liao H.L."/>
            <person name="Branco S."/>
            <person name="Kuo A."/>
            <person name="LaButti K."/>
            <person name="Lipzen A."/>
            <person name="Andreopoulos W."/>
            <person name="Pangilinan J."/>
            <person name="Riley R."/>
            <person name="Hundley H."/>
            <person name="Na H."/>
            <person name="Barry K."/>
            <person name="Grigoriev I.V."/>
            <person name="Stajich J.E."/>
            <person name="Kennedy P.G."/>
        </authorList>
    </citation>
    <scope>NUCLEOTIDE SEQUENCE</scope>
    <source>
        <strain evidence="1">MN1</strain>
    </source>
</reference>
<name>A0A9P7E4Y7_9AGAM</name>
<keyword evidence="2" id="KW-1185">Reference proteome</keyword>